<gene>
    <name evidence="7" type="ORF">BCR42DRAFT_63066</name>
</gene>
<dbReference type="SMART" id="SM00853">
    <property type="entry name" value="MutL_C"/>
    <property type="match status" value="1"/>
</dbReference>
<feature type="compositionally biased region" description="Polar residues" evidence="4">
    <location>
        <begin position="416"/>
        <end position="447"/>
    </location>
</feature>
<sequence>MTAQGIQAIDKESVHRICSGQVVLDLSSAMKELVENSIDAKATTVEIIFKENGLEGLEVIDNGIGVDPSNYSSLALKHYTSKITQFKDLEKVSTFGFRGEALSSLCALAKLVVVTATKDQAPKGVRLEYDHQGHLISQTPVARSMGTTIQLQDLFHSLPVRQREFKRNIKRDYSKALSVIQAYGIISTGVRVVASNQPAKGSKMRVLSTNGSDSVRENLANVFGAKITTQVLPFEVNLESSDENQDNSDTSHGTVTGFISKPEFGMGRQKSDRQYFYINGRPCLLPKMSKAFNEVYRNFISNQYPFVVANFKISPDSYDVNVSPDKRTIFLHNEKQLSETIVSDLTSQLEPSRSTFDVNPLLSLKDRSTLGKQHTNNDNNNDDSDTSNSTSSNTSRRRTLTSSSDATIQLASFAHTSGSAYRPSASTKANGTTTKAVSKRQATSTLMNYVKRSKPTDINTDTDDSNLEVETVTITDMGRNGAVETSSIADMEEDELDDDDDDDDDDDEGLPSSDITPIRNMWNSIDDCVLIDLELSHLGRRPALLQSATHEDANMTALESSLKHASLRTDDNELATAALNRVINKQDFSRIKVIGQFNLGFIVGLLDGHDLFIIDQHASDEKYNFETLQKTTQLKGQQLIRPQAIDMTASEELLAMDNLNIFKANGFNMKVDEDAEPTKRISVLSQPFSENTMLNKADISELIYLIRERPGEMVRCSRIRSMFASRACRKSYMIGDHLDMKQMLKIVRHMGEIDQPWNCPHGRPTMRHLMTIGNLKKKANILHRRSPSCRGSLFA</sequence>
<dbReference type="CDD" id="cd16926">
    <property type="entry name" value="HATPase_MutL-MLH-PMS-like"/>
    <property type="match status" value="1"/>
</dbReference>
<dbReference type="Proteomes" id="UP000193560">
    <property type="component" value="Unassembled WGS sequence"/>
</dbReference>
<evidence type="ECO:0000313" key="8">
    <source>
        <dbReference type="Proteomes" id="UP000193560"/>
    </source>
</evidence>
<dbReference type="OrthoDB" id="10263226at2759"/>
<dbReference type="InterPro" id="IPR038973">
    <property type="entry name" value="MutL/Mlh/Pms-like"/>
</dbReference>
<dbReference type="InterPro" id="IPR020568">
    <property type="entry name" value="Ribosomal_Su5_D2-typ_SF"/>
</dbReference>
<dbReference type="Gene3D" id="3.30.565.10">
    <property type="entry name" value="Histidine kinase-like ATPase, C-terminal domain"/>
    <property type="match status" value="1"/>
</dbReference>
<dbReference type="GO" id="GO:0016887">
    <property type="term" value="F:ATP hydrolysis activity"/>
    <property type="evidence" value="ECO:0007669"/>
    <property type="project" value="InterPro"/>
</dbReference>
<dbReference type="InterPro" id="IPR013507">
    <property type="entry name" value="DNA_mismatch_S5_2-like"/>
</dbReference>
<dbReference type="SUPFAM" id="SSF54211">
    <property type="entry name" value="Ribosomal protein S5 domain 2-like"/>
    <property type="match status" value="1"/>
</dbReference>
<feature type="domain" description="DNA mismatch repair protein S5" evidence="6">
    <location>
        <begin position="219"/>
        <end position="350"/>
    </location>
</feature>
<dbReference type="Gene3D" id="3.30.1370.100">
    <property type="entry name" value="MutL, C-terminal domain, regulatory subdomain"/>
    <property type="match status" value="1"/>
</dbReference>
<keyword evidence="2" id="KW-0227">DNA damage</keyword>
<evidence type="ECO:0000256" key="2">
    <source>
        <dbReference type="ARBA" id="ARBA00022763"/>
    </source>
</evidence>
<feature type="domain" description="MutL C-terminal dimerisation" evidence="5">
    <location>
        <begin position="593"/>
        <end position="738"/>
    </location>
</feature>
<evidence type="ECO:0000256" key="1">
    <source>
        <dbReference type="ARBA" id="ARBA00006082"/>
    </source>
</evidence>
<name>A0A1X2IDF4_9FUNG</name>
<feature type="compositionally biased region" description="Low complexity" evidence="4">
    <location>
        <begin position="386"/>
        <end position="404"/>
    </location>
</feature>
<dbReference type="GO" id="GO:0032389">
    <property type="term" value="C:MutLalpha complex"/>
    <property type="evidence" value="ECO:0007669"/>
    <property type="project" value="TreeGrafter"/>
</dbReference>
<comment type="caution">
    <text evidence="7">The sequence shown here is derived from an EMBL/GenBank/DDBJ whole genome shotgun (WGS) entry which is preliminary data.</text>
</comment>
<dbReference type="Pfam" id="PF08676">
    <property type="entry name" value="MutL_C"/>
    <property type="match status" value="1"/>
</dbReference>
<dbReference type="FunFam" id="3.30.1370.100:FF:000001">
    <property type="entry name" value="Mismatch repair endonuclease pms1, putative"/>
    <property type="match status" value="1"/>
</dbReference>
<dbReference type="SUPFAM" id="SSF118116">
    <property type="entry name" value="DNA mismatch repair protein MutL"/>
    <property type="match status" value="1"/>
</dbReference>
<dbReference type="GO" id="GO:0000710">
    <property type="term" value="P:meiotic mismatch repair"/>
    <property type="evidence" value="ECO:0007669"/>
    <property type="project" value="UniProtKB-ARBA"/>
</dbReference>
<reference evidence="7 8" key="1">
    <citation type="submission" date="2016-07" db="EMBL/GenBank/DDBJ databases">
        <title>Pervasive Adenine N6-methylation of Active Genes in Fungi.</title>
        <authorList>
            <consortium name="DOE Joint Genome Institute"/>
            <person name="Mondo S.J."/>
            <person name="Dannebaum R.O."/>
            <person name="Kuo R.C."/>
            <person name="Labutti K."/>
            <person name="Haridas S."/>
            <person name="Kuo A."/>
            <person name="Salamov A."/>
            <person name="Ahrendt S.R."/>
            <person name="Lipzen A."/>
            <person name="Sullivan W."/>
            <person name="Andreopoulos W.B."/>
            <person name="Clum A."/>
            <person name="Lindquist E."/>
            <person name="Daum C."/>
            <person name="Ramamoorthy G.K."/>
            <person name="Gryganskyi A."/>
            <person name="Culley D."/>
            <person name="Magnuson J.K."/>
            <person name="James T.Y."/>
            <person name="O'Malley M.A."/>
            <person name="Stajich J.E."/>
            <person name="Spatafora J.W."/>
            <person name="Visel A."/>
            <person name="Grigoriev I.V."/>
        </authorList>
    </citation>
    <scope>NUCLEOTIDE SEQUENCE [LARGE SCALE GENOMIC DNA]</scope>
    <source>
        <strain evidence="7 8">NRRL 1336</strain>
    </source>
</reference>
<dbReference type="EMBL" id="MCGE01000015">
    <property type="protein sequence ID" value="ORZ14174.1"/>
    <property type="molecule type" value="Genomic_DNA"/>
</dbReference>
<dbReference type="InterPro" id="IPR014721">
    <property type="entry name" value="Ribsml_uS5_D2-typ_fold_subgr"/>
</dbReference>
<evidence type="ECO:0000256" key="4">
    <source>
        <dbReference type="SAM" id="MobiDB-lite"/>
    </source>
</evidence>
<dbReference type="PANTHER" id="PTHR10073">
    <property type="entry name" value="DNA MISMATCH REPAIR PROTEIN MLH, PMS, MUTL"/>
    <property type="match status" value="1"/>
</dbReference>
<comment type="similarity">
    <text evidence="1">Belongs to the DNA mismatch repair MutL/HexB family.</text>
</comment>
<dbReference type="AlphaFoldDB" id="A0A1X2IDF4"/>
<dbReference type="InterPro" id="IPR042121">
    <property type="entry name" value="MutL_C_regsub"/>
</dbReference>
<evidence type="ECO:0000259" key="5">
    <source>
        <dbReference type="SMART" id="SM00853"/>
    </source>
</evidence>
<dbReference type="InterPro" id="IPR014762">
    <property type="entry name" value="DNA_mismatch_repair_CS"/>
</dbReference>
<keyword evidence="8" id="KW-1185">Reference proteome</keyword>
<dbReference type="NCBIfam" id="TIGR00585">
    <property type="entry name" value="mutl"/>
    <property type="match status" value="1"/>
</dbReference>
<dbReference type="PANTHER" id="PTHR10073:SF52">
    <property type="entry name" value="MISMATCH REPAIR ENDONUCLEASE PMS2"/>
    <property type="match status" value="1"/>
</dbReference>
<evidence type="ECO:0000259" key="6">
    <source>
        <dbReference type="SMART" id="SM01340"/>
    </source>
</evidence>
<dbReference type="GO" id="GO:0005524">
    <property type="term" value="F:ATP binding"/>
    <property type="evidence" value="ECO:0007669"/>
    <property type="project" value="InterPro"/>
</dbReference>
<dbReference type="InterPro" id="IPR002099">
    <property type="entry name" value="MutL/Mlh/PMS"/>
</dbReference>
<proteinExistence type="inferred from homology"/>
<dbReference type="Pfam" id="PF13589">
    <property type="entry name" value="HATPase_c_3"/>
    <property type="match status" value="1"/>
</dbReference>
<dbReference type="FunFam" id="3.30.565.10:FF:000014">
    <property type="entry name" value="Mismatch repair endonuclease pms1, putative"/>
    <property type="match status" value="1"/>
</dbReference>
<feature type="region of interest" description="Disordered" evidence="4">
    <location>
        <begin position="416"/>
        <end position="516"/>
    </location>
</feature>
<dbReference type="CDD" id="cd03484">
    <property type="entry name" value="MutL_Trans_hPMS_2_like"/>
    <property type="match status" value="1"/>
</dbReference>
<evidence type="ECO:0000313" key="7">
    <source>
        <dbReference type="EMBL" id="ORZ14174.1"/>
    </source>
</evidence>
<dbReference type="InterPro" id="IPR036890">
    <property type="entry name" value="HATPase_C_sf"/>
</dbReference>
<accession>A0A1X2IDF4</accession>
<dbReference type="InterPro" id="IPR014790">
    <property type="entry name" value="MutL_C"/>
</dbReference>
<feature type="compositionally biased region" description="Acidic residues" evidence="4">
    <location>
        <begin position="490"/>
        <end position="509"/>
    </location>
</feature>
<dbReference type="Gene3D" id="3.30.1540.20">
    <property type="entry name" value="MutL, C-terminal domain, dimerisation subdomain"/>
    <property type="match status" value="1"/>
</dbReference>
<protein>
    <recommendedName>
        <fullName evidence="3">DNA mismatch repair protein PMS1</fullName>
    </recommendedName>
</protein>
<dbReference type="InterPro" id="IPR042120">
    <property type="entry name" value="MutL_C_dimsub"/>
</dbReference>
<feature type="region of interest" description="Disordered" evidence="4">
    <location>
        <begin position="366"/>
        <end position="404"/>
    </location>
</feature>
<evidence type="ECO:0000256" key="3">
    <source>
        <dbReference type="ARBA" id="ARBA00070941"/>
    </source>
</evidence>
<dbReference type="GO" id="GO:0140664">
    <property type="term" value="F:ATP-dependent DNA damage sensor activity"/>
    <property type="evidence" value="ECO:0007669"/>
    <property type="project" value="InterPro"/>
</dbReference>
<dbReference type="InterPro" id="IPR037198">
    <property type="entry name" value="MutL_C_sf"/>
</dbReference>
<dbReference type="PROSITE" id="PS00058">
    <property type="entry name" value="DNA_MISMATCH_REPAIR_1"/>
    <property type="match status" value="1"/>
</dbReference>
<dbReference type="STRING" id="90262.A0A1X2IDF4"/>
<dbReference type="SUPFAM" id="SSF55874">
    <property type="entry name" value="ATPase domain of HSP90 chaperone/DNA topoisomerase II/histidine kinase"/>
    <property type="match status" value="1"/>
</dbReference>
<dbReference type="SMART" id="SM01340">
    <property type="entry name" value="DNA_mis_repair"/>
    <property type="match status" value="1"/>
</dbReference>
<dbReference type="GO" id="GO:0030983">
    <property type="term" value="F:mismatched DNA binding"/>
    <property type="evidence" value="ECO:0007669"/>
    <property type="project" value="InterPro"/>
</dbReference>
<dbReference type="Pfam" id="PF01119">
    <property type="entry name" value="DNA_mis_repair"/>
    <property type="match status" value="1"/>
</dbReference>
<dbReference type="Gene3D" id="3.30.230.10">
    <property type="match status" value="1"/>
</dbReference>
<organism evidence="7 8">
    <name type="scientific">Absidia repens</name>
    <dbReference type="NCBI Taxonomy" id="90262"/>
    <lineage>
        <taxon>Eukaryota</taxon>
        <taxon>Fungi</taxon>
        <taxon>Fungi incertae sedis</taxon>
        <taxon>Mucoromycota</taxon>
        <taxon>Mucoromycotina</taxon>
        <taxon>Mucoromycetes</taxon>
        <taxon>Mucorales</taxon>
        <taxon>Cunninghamellaceae</taxon>
        <taxon>Absidia</taxon>
    </lineage>
</organism>